<evidence type="ECO:0000259" key="3">
    <source>
        <dbReference type="Pfam" id="PF18962"/>
    </source>
</evidence>
<feature type="signal peptide" evidence="2">
    <location>
        <begin position="1"/>
        <end position="24"/>
    </location>
</feature>
<dbReference type="EMBL" id="SBKO01000001">
    <property type="protein sequence ID" value="RXR21327.1"/>
    <property type="molecule type" value="Genomic_DNA"/>
</dbReference>
<dbReference type="Pfam" id="PF18962">
    <property type="entry name" value="Por_Secre_tail"/>
    <property type="match status" value="1"/>
</dbReference>
<dbReference type="InterPro" id="IPR026444">
    <property type="entry name" value="Secre_tail"/>
</dbReference>
<reference evidence="5" key="1">
    <citation type="submission" date="2019-01" db="EMBL/GenBank/DDBJ databases">
        <title>Cytophagaceae bacterium strain CAR-16.</title>
        <authorList>
            <person name="Chen W.-M."/>
        </authorList>
    </citation>
    <scope>NUCLEOTIDE SEQUENCE [LARGE SCALE GENOMIC DNA]</scope>
    <source>
        <strain evidence="5">LLJ-11</strain>
    </source>
</reference>
<evidence type="ECO:0000313" key="5">
    <source>
        <dbReference type="Proteomes" id="UP000290283"/>
    </source>
</evidence>
<feature type="domain" description="Secretion system C-terminal sorting" evidence="3">
    <location>
        <begin position="218"/>
        <end position="287"/>
    </location>
</feature>
<name>A0A4Q1K6M4_9FLAO</name>
<comment type="caution">
    <text evidence="4">The sequence shown here is derived from an EMBL/GenBank/DDBJ whole genome shotgun (WGS) entry which is preliminary data.</text>
</comment>
<evidence type="ECO:0000256" key="2">
    <source>
        <dbReference type="SAM" id="SignalP"/>
    </source>
</evidence>
<dbReference type="OrthoDB" id="1340326at2"/>
<protein>
    <submittedName>
        <fullName evidence="4">T9SS type A sorting domain-containing protein</fullName>
    </submittedName>
</protein>
<keyword evidence="5" id="KW-1185">Reference proteome</keyword>
<dbReference type="AlphaFoldDB" id="A0A4Q1K6M4"/>
<sequence>MPFFMMKKYFYFLVGIFSFPFTFGQTLSSAPTLTFTSNTGISADNIATDGEGGSVNITDIDIQIYNISNTAGAFVSPLSWENAGFYTAGTYTGLTANVGTGTKGMLIKSVSGAEFKLHQFAYLNWGESQTDGAVNTIKGYRNGIEVASTTFQGYNNPFLSNTILLSTAFENVDEVRFYISAGGYQGAQQYSNHSINAIQVSSPVLRLSEFELKSKIQVYPNPTSNNVKIDFQDLEQVNVEVLDVNGRKLFSQQLENNSNAINIEDLSSGIYIFKMHSNQGTSISKVIKN</sequence>
<keyword evidence="1 2" id="KW-0732">Signal</keyword>
<dbReference type="NCBIfam" id="TIGR04183">
    <property type="entry name" value="Por_Secre_tail"/>
    <property type="match status" value="1"/>
</dbReference>
<evidence type="ECO:0000256" key="1">
    <source>
        <dbReference type="ARBA" id="ARBA00022729"/>
    </source>
</evidence>
<organism evidence="4 5">
    <name type="scientific">Flavobacterium amnicola</name>
    <dbReference type="NCBI Taxonomy" id="2506422"/>
    <lineage>
        <taxon>Bacteria</taxon>
        <taxon>Pseudomonadati</taxon>
        <taxon>Bacteroidota</taxon>
        <taxon>Flavobacteriia</taxon>
        <taxon>Flavobacteriales</taxon>
        <taxon>Flavobacteriaceae</taxon>
        <taxon>Flavobacterium</taxon>
    </lineage>
</organism>
<feature type="chain" id="PRO_5020664180" evidence="2">
    <location>
        <begin position="25"/>
        <end position="289"/>
    </location>
</feature>
<proteinExistence type="predicted"/>
<gene>
    <name evidence="4" type="ORF">EQG63_05140</name>
</gene>
<accession>A0A4Q1K6M4</accession>
<evidence type="ECO:0000313" key="4">
    <source>
        <dbReference type="EMBL" id="RXR21327.1"/>
    </source>
</evidence>
<dbReference type="Proteomes" id="UP000290283">
    <property type="component" value="Unassembled WGS sequence"/>
</dbReference>